<reference evidence="3" key="1">
    <citation type="submission" date="2019-06" db="EMBL/GenBank/DDBJ databases">
        <title>Complete genome sequence of Serratia marcescens phage Muldoon.</title>
        <authorList>
            <person name="Campbell S."/>
            <person name="Atkinson C."/>
            <person name="Moreland R."/>
            <person name="Liu M."/>
            <person name="Ramsey J."/>
            <person name="Leavitt J."/>
        </authorList>
    </citation>
    <scope>NUCLEOTIDE SEQUENCE [LARGE SCALE GENOMIC DNA]</scope>
</reference>
<organism evidence="2 3">
    <name type="scientific">Serratia phage Muldoon</name>
    <dbReference type="NCBI Taxonomy" id="2601678"/>
    <lineage>
        <taxon>Viruses</taxon>
        <taxon>Duplodnaviria</taxon>
        <taxon>Heunggongvirae</taxon>
        <taxon>Uroviricota</taxon>
        <taxon>Caudoviricetes</taxon>
        <taxon>Muldoonvirus</taxon>
        <taxon>Muldoonvirus muldoon</taxon>
    </lineage>
</organism>
<proteinExistence type="predicted"/>
<feature type="coiled-coil region" evidence="1">
    <location>
        <begin position="167"/>
        <end position="194"/>
    </location>
</feature>
<evidence type="ECO:0000313" key="3">
    <source>
        <dbReference type="Proteomes" id="UP000326777"/>
    </source>
</evidence>
<evidence type="ECO:0000256" key="1">
    <source>
        <dbReference type="SAM" id="Coils"/>
    </source>
</evidence>
<gene>
    <name evidence="2" type="ORF">CPT_Muldoon_011</name>
</gene>
<name>A0A5P8PGZ7_9CAUD</name>
<dbReference type="Proteomes" id="UP000326777">
    <property type="component" value="Genome"/>
</dbReference>
<sequence>MNYFDFGKVVEGVYPLPYKGSENPIYRIKWDDLNDVHCVPEMLSNEIIRNDWFFNTIASQSGIGTPFSKNARYWTRIHYTKDAIGIGVDVLRISGHKAYSRRSERIQSRTGIPRRYVSQVLHDRIGWFLKNSPFVESFTSTGSGVNFQFRIKYKKQQSDQAERWAKIRDLKLRKQQLENSLAAAERSVKNYISLDTLIFQRNLIKVRLSETNESLDKLKG</sequence>
<keyword evidence="1" id="KW-0175">Coiled coil</keyword>
<dbReference type="EMBL" id="MN095771">
    <property type="protein sequence ID" value="QFR55968.1"/>
    <property type="molecule type" value="Genomic_DNA"/>
</dbReference>
<keyword evidence="3" id="KW-1185">Reference proteome</keyword>
<accession>A0A5P8PGZ7</accession>
<protein>
    <submittedName>
        <fullName evidence="2">Uncharacterized protein</fullName>
    </submittedName>
</protein>
<evidence type="ECO:0000313" key="2">
    <source>
        <dbReference type="EMBL" id="QFR55968.1"/>
    </source>
</evidence>